<dbReference type="Proteomes" id="UP001652504">
    <property type="component" value="Unassembled WGS sequence"/>
</dbReference>
<dbReference type="Pfam" id="PF21993">
    <property type="entry name" value="TetR_C_13_2"/>
    <property type="match status" value="1"/>
</dbReference>
<keyword evidence="2 4" id="KW-0238">DNA-binding</keyword>
<gene>
    <name evidence="6" type="ORF">OE749_14880</name>
</gene>
<protein>
    <submittedName>
        <fullName evidence="6">TetR/AcrR family transcriptional regulator</fullName>
    </submittedName>
</protein>
<keyword evidence="3" id="KW-0804">Transcription</keyword>
<evidence type="ECO:0000313" key="7">
    <source>
        <dbReference type="Proteomes" id="UP001652504"/>
    </source>
</evidence>
<evidence type="ECO:0000259" key="5">
    <source>
        <dbReference type="PROSITE" id="PS50977"/>
    </source>
</evidence>
<feature type="domain" description="HTH tetR-type" evidence="5">
    <location>
        <begin position="10"/>
        <end position="70"/>
    </location>
</feature>
<keyword evidence="7" id="KW-1185">Reference proteome</keyword>
<name>A0ABT3ABC3_9ALTE</name>
<comment type="caution">
    <text evidence="6">The sequence shown here is derived from an EMBL/GenBank/DDBJ whole genome shotgun (WGS) entry which is preliminary data.</text>
</comment>
<feature type="DNA-binding region" description="H-T-H motif" evidence="4">
    <location>
        <begin position="33"/>
        <end position="52"/>
    </location>
</feature>
<dbReference type="PRINTS" id="PR00455">
    <property type="entry name" value="HTHTETR"/>
</dbReference>
<evidence type="ECO:0000313" key="6">
    <source>
        <dbReference type="EMBL" id="MCV2885975.1"/>
    </source>
</evidence>
<sequence length="203" mass="22837">MKTISATKGQQTRDHIIKVAAELFHKQGYHNTGLQQILQSAGVTKGAFYFHFKDKKSLGINVSERYIHAFKVYFGDVFNSRNKSAAERIYQFHLSARAMFEKEYGLIGCPMGNLSLELATEDKEIQMALTRGFELFTRAFESLLEDGEKDGSITLTQPKTAFASFMVNSWEGAVLRMKATQSLSPLDNWYATLTSLLGIETIT</sequence>
<dbReference type="InterPro" id="IPR054156">
    <property type="entry name" value="YxaF_TetR_C"/>
</dbReference>
<dbReference type="PROSITE" id="PS50977">
    <property type="entry name" value="HTH_TETR_2"/>
    <property type="match status" value="1"/>
</dbReference>
<dbReference type="PANTHER" id="PTHR47506">
    <property type="entry name" value="TRANSCRIPTIONAL REGULATORY PROTEIN"/>
    <property type="match status" value="1"/>
</dbReference>
<dbReference type="Gene3D" id="1.10.357.10">
    <property type="entry name" value="Tetracycline Repressor, domain 2"/>
    <property type="match status" value="1"/>
</dbReference>
<dbReference type="PANTHER" id="PTHR47506:SF6">
    <property type="entry name" value="HTH-TYPE TRANSCRIPTIONAL REPRESSOR NEMR"/>
    <property type="match status" value="1"/>
</dbReference>
<dbReference type="EMBL" id="JAOWKX010000008">
    <property type="protein sequence ID" value="MCV2885975.1"/>
    <property type="molecule type" value="Genomic_DNA"/>
</dbReference>
<dbReference type="SUPFAM" id="SSF46689">
    <property type="entry name" value="Homeodomain-like"/>
    <property type="match status" value="1"/>
</dbReference>
<evidence type="ECO:0000256" key="2">
    <source>
        <dbReference type="ARBA" id="ARBA00023125"/>
    </source>
</evidence>
<evidence type="ECO:0000256" key="4">
    <source>
        <dbReference type="PROSITE-ProRule" id="PRU00335"/>
    </source>
</evidence>
<dbReference type="InterPro" id="IPR009057">
    <property type="entry name" value="Homeodomain-like_sf"/>
</dbReference>
<dbReference type="RefSeq" id="WP_263713266.1">
    <property type="nucleotide sequence ID" value="NZ_JAOWKX010000008.1"/>
</dbReference>
<evidence type="ECO:0000256" key="3">
    <source>
        <dbReference type="ARBA" id="ARBA00023163"/>
    </source>
</evidence>
<evidence type="ECO:0000256" key="1">
    <source>
        <dbReference type="ARBA" id="ARBA00023015"/>
    </source>
</evidence>
<accession>A0ABT3ABC3</accession>
<reference evidence="6 7" key="1">
    <citation type="submission" date="2022-10" db="EMBL/GenBank/DDBJ databases">
        <title>Aestuariibacter sp. AA17 isolated from Montipora capitata coral fragment.</title>
        <authorList>
            <person name="Emsley S.A."/>
            <person name="Pfannmuller K.M."/>
            <person name="Loughran R.M."/>
            <person name="Shlafstein M."/>
            <person name="Papke E."/>
            <person name="Saw J.H."/>
            <person name="Ushijima B."/>
            <person name="Videau P."/>
        </authorList>
    </citation>
    <scope>NUCLEOTIDE SEQUENCE [LARGE SCALE GENOMIC DNA]</scope>
    <source>
        <strain evidence="6 7">AA17</strain>
    </source>
</reference>
<keyword evidence="1" id="KW-0805">Transcription regulation</keyword>
<dbReference type="InterPro" id="IPR001647">
    <property type="entry name" value="HTH_TetR"/>
</dbReference>
<dbReference type="InterPro" id="IPR036271">
    <property type="entry name" value="Tet_transcr_reg_TetR-rel_C_sf"/>
</dbReference>
<dbReference type="Pfam" id="PF00440">
    <property type="entry name" value="TetR_N"/>
    <property type="match status" value="1"/>
</dbReference>
<dbReference type="SUPFAM" id="SSF48498">
    <property type="entry name" value="Tetracyclin repressor-like, C-terminal domain"/>
    <property type="match status" value="1"/>
</dbReference>
<organism evidence="6 7">
    <name type="scientific">Fluctibacter corallii</name>
    <dbReference type="NCBI Taxonomy" id="2984329"/>
    <lineage>
        <taxon>Bacteria</taxon>
        <taxon>Pseudomonadati</taxon>
        <taxon>Pseudomonadota</taxon>
        <taxon>Gammaproteobacteria</taxon>
        <taxon>Alteromonadales</taxon>
        <taxon>Alteromonadaceae</taxon>
        <taxon>Fluctibacter</taxon>
    </lineage>
</organism>
<proteinExistence type="predicted"/>